<evidence type="ECO:0008006" key="4">
    <source>
        <dbReference type="Google" id="ProtNLM"/>
    </source>
</evidence>
<feature type="transmembrane region" description="Helical" evidence="1">
    <location>
        <begin position="15"/>
        <end position="37"/>
    </location>
</feature>
<accession>A0A6A3RNY3</accession>
<keyword evidence="1" id="KW-0812">Transmembrane</keyword>
<proteinExistence type="predicted"/>
<dbReference type="EMBL" id="QXFZ01000924">
    <property type="protein sequence ID" value="KAE9101153.1"/>
    <property type="molecule type" value="Genomic_DNA"/>
</dbReference>
<dbReference type="Proteomes" id="UP000441208">
    <property type="component" value="Unassembled WGS sequence"/>
</dbReference>
<dbReference type="AlphaFoldDB" id="A0A6A3RNY3"/>
<protein>
    <recommendedName>
        <fullName evidence="4">CSC1/OSCA1-like 7TM region domain-containing protein</fullName>
    </recommendedName>
</protein>
<keyword evidence="1" id="KW-1133">Transmembrane helix</keyword>
<name>A0A6A3RNY3_9STRA</name>
<gene>
    <name evidence="2" type="ORF">PF007_g15247</name>
</gene>
<organism evidence="2 3">
    <name type="scientific">Phytophthora fragariae</name>
    <dbReference type="NCBI Taxonomy" id="53985"/>
    <lineage>
        <taxon>Eukaryota</taxon>
        <taxon>Sar</taxon>
        <taxon>Stramenopiles</taxon>
        <taxon>Oomycota</taxon>
        <taxon>Peronosporomycetes</taxon>
        <taxon>Peronosporales</taxon>
        <taxon>Peronosporaceae</taxon>
        <taxon>Phytophthora</taxon>
    </lineage>
</organism>
<comment type="caution">
    <text evidence="2">The sequence shown here is derived from an EMBL/GenBank/DDBJ whole genome shotgun (WGS) entry which is preliminary data.</text>
</comment>
<reference evidence="2 3" key="1">
    <citation type="submission" date="2018-08" db="EMBL/GenBank/DDBJ databases">
        <title>Genomic investigation of the strawberry pathogen Phytophthora fragariae indicates pathogenicity is determined by transcriptional variation in three key races.</title>
        <authorList>
            <person name="Adams T.M."/>
            <person name="Armitage A.D."/>
            <person name="Sobczyk M.K."/>
            <person name="Bates H.J."/>
            <person name="Dunwell J.M."/>
            <person name="Nellist C.F."/>
            <person name="Harrison R.J."/>
        </authorList>
    </citation>
    <scope>NUCLEOTIDE SEQUENCE [LARGE SCALE GENOMIC DNA]</scope>
    <source>
        <strain evidence="2 3">NOV-71</strain>
    </source>
</reference>
<keyword evidence="1" id="KW-0472">Membrane</keyword>
<evidence type="ECO:0000256" key="1">
    <source>
        <dbReference type="SAM" id="Phobius"/>
    </source>
</evidence>
<evidence type="ECO:0000313" key="3">
    <source>
        <dbReference type="Proteomes" id="UP000441208"/>
    </source>
</evidence>
<sequence length="93" mass="10452">MPGYAVRAHASEVRYLLHCILFIFSVAAIVVPVRLFFLLPCVAYNFIVGAGYTTPSSSRPPHVIISALVAMSFSSESLEQQYVINRRCEWLLF</sequence>
<evidence type="ECO:0000313" key="2">
    <source>
        <dbReference type="EMBL" id="KAE9101153.1"/>
    </source>
</evidence>